<sequence length="412" mass="47400">MISSFMRIADRSVGIMTTHTDEDPPFRNRRFYRSLCIAGRRSGLMVFVFTPPGIDWSRKQVTGYAYDPDHKQWMCRTFPLPSVVYDRCFFTERHQYAAYRAVMRRLDEHPSVRLLGCGLKDKWTVQQLLEQDERFGIYLPRTERLRGMRTVADWLRECREVILKPQSGSQGRGVLLVRSRPLPAAGTVNTAEPAFTVRGRDKRNRAFERDFADKAALLEWLRRFVARRSYLLQQYLPLQTQDGEAYDVRVLAQKNDTGRWQLTGMAVRRGRDGSLTSNLHGGGTAEPAAPFLAREFGREAAEELLRKLTRLSEELPIALESYHGRLVELGIDYGVDRDGNLWILEVNSKPGRSIFTYLQDDQAKCAALANPLHYAWYILRQQDERKRGKNFGGTGRRLSGKVVEGARMPKNH</sequence>
<evidence type="ECO:0000256" key="1">
    <source>
        <dbReference type="PROSITE-ProRule" id="PRU00409"/>
    </source>
</evidence>
<dbReference type="GO" id="GO:0009432">
    <property type="term" value="P:SOS response"/>
    <property type="evidence" value="ECO:0007669"/>
    <property type="project" value="TreeGrafter"/>
</dbReference>
<keyword evidence="1" id="KW-0067">ATP-binding</keyword>
<evidence type="ECO:0000313" key="4">
    <source>
        <dbReference type="Proteomes" id="UP000061660"/>
    </source>
</evidence>
<dbReference type="Gene3D" id="3.30.470.20">
    <property type="entry name" value="ATP-grasp fold, B domain"/>
    <property type="match status" value="1"/>
</dbReference>
<feature type="domain" description="ATP-grasp" evidence="2">
    <location>
        <begin position="129"/>
        <end position="383"/>
    </location>
</feature>
<evidence type="ECO:0000313" key="3">
    <source>
        <dbReference type="EMBL" id="ALS20842.1"/>
    </source>
</evidence>
<keyword evidence="1" id="KW-0547">Nucleotide-binding</keyword>
<reference evidence="4" key="1">
    <citation type="submission" date="2015-12" db="EMBL/GenBank/DDBJ databases">
        <title>Complete genome sequences of two moderately thermophilic Paenibacillus species.</title>
        <authorList>
            <person name="Butler R.III."/>
            <person name="Wang J."/>
            <person name="Stark B.C."/>
            <person name="Pombert J.-F."/>
        </authorList>
    </citation>
    <scope>NUCLEOTIDE SEQUENCE [LARGE SCALE GENOMIC DNA]</scope>
    <source>
        <strain evidence="4">32O-Y</strain>
    </source>
</reference>
<dbReference type="EMBL" id="CP013652">
    <property type="protein sequence ID" value="ALS20842.1"/>
    <property type="molecule type" value="Genomic_DNA"/>
</dbReference>
<name>A0A0U2W601_9BACL</name>
<proteinExistence type="predicted"/>
<gene>
    <name evidence="3" type="ORF">IJ22_04540</name>
</gene>
<dbReference type="PANTHER" id="PTHR21621">
    <property type="entry name" value="RIBOSOMAL PROTEIN S6 MODIFICATION PROTEIN"/>
    <property type="match status" value="1"/>
</dbReference>
<organism evidence="3 4">
    <name type="scientific">Paenibacillus naphthalenovorans</name>
    <dbReference type="NCBI Taxonomy" id="162209"/>
    <lineage>
        <taxon>Bacteria</taxon>
        <taxon>Bacillati</taxon>
        <taxon>Bacillota</taxon>
        <taxon>Bacilli</taxon>
        <taxon>Bacillales</taxon>
        <taxon>Paenibacillaceae</taxon>
        <taxon>Paenibacillus</taxon>
    </lineage>
</organism>
<dbReference type="KEGG" id="pnp:IJ22_04540"/>
<dbReference type="GO" id="GO:0005737">
    <property type="term" value="C:cytoplasm"/>
    <property type="evidence" value="ECO:0007669"/>
    <property type="project" value="TreeGrafter"/>
</dbReference>
<dbReference type="Pfam" id="PF14398">
    <property type="entry name" value="ATPgrasp_YheCD"/>
    <property type="match status" value="1"/>
</dbReference>
<dbReference type="Proteomes" id="UP000061660">
    <property type="component" value="Chromosome"/>
</dbReference>
<protein>
    <submittedName>
        <fullName evidence="3">Endospore coat-associated protein</fullName>
    </submittedName>
</protein>
<dbReference type="GO" id="GO:0005524">
    <property type="term" value="F:ATP binding"/>
    <property type="evidence" value="ECO:0007669"/>
    <property type="project" value="UniProtKB-UniRule"/>
</dbReference>
<dbReference type="GO" id="GO:0018169">
    <property type="term" value="F:ribosomal S6-glutamic acid ligase activity"/>
    <property type="evidence" value="ECO:0007669"/>
    <property type="project" value="TreeGrafter"/>
</dbReference>
<dbReference type="PATRIC" id="fig|162209.4.peg.479"/>
<dbReference type="SUPFAM" id="SSF56059">
    <property type="entry name" value="Glutathione synthetase ATP-binding domain-like"/>
    <property type="match status" value="1"/>
</dbReference>
<dbReference type="AlphaFoldDB" id="A0A0U2W601"/>
<dbReference type="PROSITE" id="PS50975">
    <property type="entry name" value="ATP_GRASP"/>
    <property type="match status" value="1"/>
</dbReference>
<reference evidence="3 4" key="2">
    <citation type="journal article" date="2016" name="Genome Announc.">
        <title>Complete Genome Sequences of Two Interactive Moderate Thermophiles, Paenibacillus napthalenovorans 32O-Y and Paenibacillus sp. 32O-W.</title>
        <authorList>
            <person name="Butler R.R.III."/>
            <person name="Wang J."/>
            <person name="Stark B.C."/>
            <person name="Pombert J.F."/>
        </authorList>
    </citation>
    <scope>NUCLEOTIDE SEQUENCE [LARGE SCALE GENOMIC DNA]</scope>
    <source>
        <strain evidence="3 4">32O-Y</strain>
    </source>
</reference>
<dbReference type="PANTHER" id="PTHR21621:SF0">
    <property type="entry name" value="BETA-CITRYLGLUTAMATE SYNTHASE B-RELATED"/>
    <property type="match status" value="1"/>
</dbReference>
<keyword evidence="4" id="KW-1185">Reference proteome</keyword>
<accession>A0A0U2W601</accession>
<dbReference type="InterPro" id="IPR026838">
    <property type="entry name" value="YheC/D"/>
</dbReference>
<evidence type="ECO:0000259" key="2">
    <source>
        <dbReference type="PROSITE" id="PS50975"/>
    </source>
</evidence>
<dbReference type="GO" id="GO:0046872">
    <property type="term" value="F:metal ion binding"/>
    <property type="evidence" value="ECO:0007669"/>
    <property type="project" value="InterPro"/>
</dbReference>
<dbReference type="InterPro" id="IPR011761">
    <property type="entry name" value="ATP-grasp"/>
</dbReference>
<dbReference type="STRING" id="162209.IJ22_04540"/>